<comment type="caution">
    <text evidence="9">The sequence shown here is derived from an EMBL/GenBank/DDBJ whole genome shotgun (WGS) entry which is preliminary data.</text>
</comment>
<evidence type="ECO:0000313" key="9">
    <source>
        <dbReference type="EMBL" id="MFC4911662.1"/>
    </source>
</evidence>
<keyword evidence="6 8" id="KW-0472">Membrane</keyword>
<keyword evidence="4 8" id="KW-0812">Transmembrane</keyword>
<evidence type="ECO:0000256" key="1">
    <source>
        <dbReference type="ARBA" id="ARBA00004651"/>
    </source>
</evidence>
<gene>
    <name evidence="9" type="ORF">ACFPCY_30460</name>
</gene>
<sequence>MAAQQGRMQPGRSRRGPIRWPDSPRELLARVAGPAAWTFLAWILLTWKFTAEQLLVGVAVAVAAGLLLAPLGRAGGPWELLRPGRPRAAAELLGHTAWWIVVANVRLARRIWAPSRPLRSGMVVVPTRERTDAGLTAVALVTSVIVDNQLVDLDARRGLLQYHAVAVPDRPETINERVERILERTHREPGQEGEAGS</sequence>
<evidence type="ECO:0000256" key="5">
    <source>
        <dbReference type="ARBA" id="ARBA00022989"/>
    </source>
</evidence>
<evidence type="ECO:0000313" key="10">
    <source>
        <dbReference type="Proteomes" id="UP001595872"/>
    </source>
</evidence>
<evidence type="ECO:0000256" key="7">
    <source>
        <dbReference type="SAM" id="MobiDB-lite"/>
    </source>
</evidence>
<proteinExistence type="inferred from homology"/>
<evidence type="ECO:0000256" key="2">
    <source>
        <dbReference type="ARBA" id="ARBA00006228"/>
    </source>
</evidence>
<name>A0ABV9U9L3_9ACTN</name>
<dbReference type="Pfam" id="PF01899">
    <property type="entry name" value="MNHE"/>
    <property type="match status" value="1"/>
</dbReference>
<evidence type="ECO:0000256" key="3">
    <source>
        <dbReference type="ARBA" id="ARBA00022475"/>
    </source>
</evidence>
<dbReference type="Proteomes" id="UP001595872">
    <property type="component" value="Unassembled WGS sequence"/>
</dbReference>
<dbReference type="InterPro" id="IPR002758">
    <property type="entry name" value="Cation_antiport_E"/>
</dbReference>
<accession>A0ABV9U9L3</accession>
<evidence type="ECO:0000256" key="4">
    <source>
        <dbReference type="ARBA" id="ARBA00022692"/>
    </source>
</evidence>
<dbReference type="PANTHER" id="PTHR34584:SF1">
    <property type="entry name" value="NA(+)_H(+) ANTIPORTER SUBUNIT E1"/>
    <property type="match status" value="1"/>
</dbReference>
<keyword evidence="5 8" id="KW-1133">Transmembrane helix</keyword>
<keyword evidence="3" id="KW-1003">Cell membrane</keyword>
<evidence type="ECO:0000256" key="8">
    <source>
        <dbReference type="SAM" id="Phobius"/>
    </source>
</evidence>
<feature type="region of interest" description="Disordered" evidence="7">
    <location>
        <begin position="1"/>
        <end position="20"/>
    </location>
</feature>
<dbReference type="RefSeq" id="WP_378260812.1">
    <property type="nucleotide sequence ID" value="NZ_JBHSIT010000010.1"/>
</dbReference>
<evidence type="ECO:0000256" key="6">
    <source>
        <dbReference type="ARBA" id="ARBA00023136"/>
    </source>
</evidence>
<dbReference type="EMBL" id="JBHSIT010000010">
    <property type="protein sequence ID" value="MFC4911662.1"/>
    <property type="molecule type" value="Genomic_DNA"/>
</dbReference>
<organism evidence="9 10">
    <name type="scientific">Actinomadura gamaensis</name>
    <dbReference type="NCBI Taxonomy" id="1763541"/>
    <lineage>
        <taxon>Bacteria</taxon>
        <taxon>Bacillati</taxon>
        <taxon>Actinomycetota</taxon>
        <taxon>Actinomycetes</taxon>
        <taxon>Streptosporangiales</taxon>
        <taxon>Thermomonosporaceae</taxon>
        <taxon>Actinomadura</taxon>
    </lineage>
</organism>
<comment type="subcellular location">
    <subcellularLocation>
        <location evidence="1">Cell membrane</location>
        <topology evidence="1">Multi-pass membrane protein</topology>
    </subcellularLocation>
</comment>
<comment type="similarity">
    <text evidence="2">Belongs to the CPA3 antiporters (TC 2.A.63) subunit E family.</text>
</comment>
<protein>
    <submittedName>
        <fullName evidence="9">Na+/H+ antiporter subunit E</fullName>
    </submittedName>
</protein>
<keyword evidence="10" id="KW-1185">Reference proteome</keyword>
<reference evidence="10" key="1">
    <citation type="journal article" date="2019" name="Int. J. Syst. Evol. Microbiol.">
        <title>The Global Catalogue of Microorganisms (GCM) 10K type strain sequencing project: providing services to taxonomists for standard genome sequencing and annotation.</title>
        <authorList>
            <consortium name="The Broad Institute Genomics Platform"/>
            <consortium name="The Broad Institute Genome Sequencing Center for Infectious Disease"/>
            <person name="Wu L."/>
            <person name="Ma J."/>
        </authorList>
    </citation>
    <scope>NUCLEOTIDE SEQUENCE [LARGE SCALE GENOMIC DNA]</scope>
    <source>
        <strain evidence="10">KLKA75</strain>
    </source>
</reference>
<feature type="transmembrane region" description="Helical" evidence="8">
    <location>
        <begin position="54"/>
        <end position="72"/>
    </location>
</feature>
<dbReference type="PANTHER" id="PTHR34584">
    <property type="entry name" value="NA(+)/H(+) ANTIPORTER SUBUNIT E1"/>
    <property type="match status" value="1"/>
</dbReference>